<dbReference type="EnsemblMetazoa" id="CLYHEMT011686.1">
    <property type="protein sequence ID" value="CLYHEMP011686.1"/>
    <property type="gene ID" value="CLYHEMG011686"/>
</dbReference>
<name>A0A7M5V8M0_9CNID</name>
<organism evidence="1 2">
    <name type="scientific">Clytia hemisphaerica</name>
    <dbReference type="NCBI Taxonomy" id="252671"/>
    <lineage>
        <taxon>Eukaryota</taxon>
        <taxon>Metazoa</taxon>
        <taxon>Cnidaria</taxon>
        <taxon>Hydrozoa</taxon>
        <taxon>Hydroidolina</taxon>
        <taxon>Leptothecata</taxon>
        <taxon>Obeliida</taxon>
        <taxon>Clytiidae</taxon>
        <taxon>Clytia</taxon>
    </lineage>
</organism>
<accession>A0A7M5V8M0</accession>
<dbReference type="Proteomes" id="UP000594262">
    <property type="component" value="Unplaced"/>
</dbReference>
<evidence type="ECO:0000313" key="2">
    <source>
        <dbReference type="Proteomes" id="UP000594262"/>
    </source>
</evidence>
<evidence type="ECO:0000313" key="1">
    <source>
        <dbReference type="EnsemblMetazoa" id="CLYHEMP011686.1"/>
    </source>
</evidence>
<protein>
    <submittedName>
        <fullName evidence="1">Uncharacterized protein</fullName>
    </submittedName>
</protein>
<reference evidence="1" key="1">
    <citation type="submission" date="2021-01" db="UniProtKB">
        <authorList>
            <consortium name="EnsemblMetazoa"/>
        </authorList>
    </citation>
    <scope>IDENTIFICATION</scope>
</reference>
<keyword evidence="2" id="KW-1185">Reference proteome</keyword>
<proteinExistence type="predicted"/>
<dbReference type="AlphaFoldDB" id="A0A7M5V8M0"/>
<sequence length="186" mass="22277">MIQNIISDQVNDKQNKELQKKNKSVKKDVKKVKNIKMVDGNGKVVYRPIHRNEFERRTSIRISGRHKDSYNRLYIRDRKYFKRLLKEFNNATEQFSLQDLIKQDKYQSMLQPGARHHFIPSGLANVKLKFCTRCEDESKHVLMERYYIDTNDKAHYRTVLCYGCMGTVLRNHKEMSEPGTKFMEYY</sequence>